<evidence type="ECO:0000313" key="1">
    <source>
        <dbReference type="EMBL" id="PFX11039.1"/>
    </source>
</evidence>
<dbReference type="PANTHER" id="PTHR32432">
    <property type="entry name" value="CELL DIVISION PROTEIN FTSA-RELATED"/>
    <property type="match status" value="1"/>
</dbReference>
<dbReference type="GO" id="GO:0032153">
    <property type="term" value="C:cell division site"/>
    <property type="evidence" value="ECO:0007669"/>
    <property type="project" value="TreeGrafter"/>
</dbReference>
<comment type="caution">
    <text evidence="1">The sequence shown here is derived from an EMBL/GenBank/DDBJ whole genome shotgun (WGS) entry which is preliminary data.</text>
</comment>
<keyword evidence="2" id="KW-1185">Reference proteome</keyword>
<dbReference type="InterPro" id="IPR043129">
    <property type="entry name" value="ATPase_NBD"/>
</dbReference>
<dbReference type="Gene3D" id="3.30.420.40">
    <property type="match status" value="1"/>
</dbReference>
<dbReference type="GO" id="GO:0009898">
    <property type="term" value="C:cytoplasmic side of plasma membrane"/>
    <property type="evidence" value="ECO:0007669"/>
    <property type="project" value="TreeGrafter"/>
</dbReference>
<dbReference type="PANTHER" id="PTHR32432:SF4">
    <property type="entry name" value="CELL DIVISION PROTEIN FTSA"/>
    <property type="match status" value="1"/>
</dbReference>
<evidence type="ECO:0000313" key="2">
    <source>
        <dbReference type="Proteomes" id="UP000225706"/>
    </source>
</evidence>
<feature type="non-terminal residue" evidence="1">
    <location>
        <position position="1"/>
    </location>
</feature>
<accession>A0A2B4R2G3</accession>
<dbReference type="EMBL" id="LSMT01004253">
    <property type="protein sequence ID" value="PFX11039.1"/>
    <property type="molecule type" value="Genomic_DNA"/>
</dbReference>
<dbReference type="SUPFAM" id="SSF53067">
    <property type="entry name" value="Actin-like ATPase domain"/>
    <property type="match status" value="1"/>
</dbReference>
<dbReference type="Proteomes" id="UP000225706">
    <property type="component" value="Unassembled WGS sequence"/>
</dbReference>
<dbReference type="InterPro" id="IPR050696">
    <property type="entry name" value="FtsA/MreB"/>
</dbReference>
<keyword evidence="1" id="KW-0131">Cell cycle</keyword>
<dbReference type="AlphaFoldDB" id="A0A2B4R2G3"/>
<dbReference type="OrthoDB" id="10061377at2759"/>
<dbReference type="GO" id="GO:0051301">
    <property type="term" value="P:cell division"/>
    <property type="evidence" value="ECO:0007669"/>
    <property type="project" value="UniProtKB-KW"/>
</dbReference>
<gene>
    <name evidence="1" type="primary">ftsA</name>
    <name evidence="1" type="ORF">AWC38_SpisGene25544</name>
</gene>
<keyword evidence="1" id="KW-0132">Cell division</keyword>
<reference evidence="2" key="1">
    <citation type="journal article" date="2017" name="bioRxiv">
        <title>Comparative analysis of the genomes of Stylophora pistillata and Acropora digitifera provides evidence for extensive differences between species of corals.</title>
        <authorList>
            <person name="Voolstra C.R."/>
            <person name="Li Y."/>
            <person name="Liew Y.J."/>
            <person name="Baumgarten S."/>
            <person name="Zoccola D."/>
            <person name="Flot J.-F."/>
            <person name="Tambutte S."/>
            <person name="Allemand D."/>
            <person name="Aranda M."/>
        </authorList>
    </citation>
    <scope>NUCLEOTIDE SEQUENCE [LARGE SCALE GENOMIC DNA]</scope>
</reference>
<proteinExistence type="predicted"/>
<dbReference type="Pfam" id="PF14450">
    <property type="entry name" value="FtsA"/>
    <property type="match status" value="1"/>
</dbReference>
<name>A0A2B4R2G3_STYPI</name>
<sequence length="235" mass="25604">ATLVAEPLAFGLCCLTKDEQELGCTVLDFGANSTTYALFYRNALVEIGHVPLGGMNMTQDIARGLNTPLSQAERIKNLHASAIAGQSGDREMIIVPQVGEVGDMEGARFPKAELTRIVYARLEEIFNQLKKRIGPSPFRKYSCMRWVLTGGASQLPGLTELTSFILGKKARLGSPVHTQGLDEANRQPGLSCVIGLLMYAQAQGAKGQSLVTKRKGIATSWVWVRKVSLWVKDNL</sequence>
<protein>
    <submittedName>
        <fullName evidence="1">Cell division protein FtsA</fullName>
    </submittedName>
</protein>
<organism evidence="1 2">
    <name type="scientific">Stylophora pistillata</name>
    <name type="common">Smooth cauliflower coral</name>
    <dbReference type="NCBI Taxonomy" id="50429"/>
    <lineage>
        <taxon>Eukaryota</taxon>
        <taxon>Metazoa</taxon>
        <taxon>Cnidaria</taxon>
        <taxon>Anthozoa</taxon>
        <taxon>Hexacorallia</taxon>
        <taxon>Scleractinia</taxon>
        <taxon>Astrocoeniina</taxon>
        <taxon>Pocilloporidae</taxon>
        <taxon>Stylophora</taxon>
    </lineage>
</organism>